<dbReference type="EMBL" id="JACAZI010000016">
    <property type="protein sequence ID" value="KAF7342929.1"/>
    <property type="molecule type" value="Genomic_DNA"/>
</dbReference>
<dbReference type="OrthoDB" id="3047430at2759"/>
<reference evidence="2" key="1">
    <citation type="submission" date="2020-05" db="EMBL/GenBank/DDBJ databases">
        <title>Mycena genomes resolve the evolution of fungal bioluminescence.</title>
        <authorList>
            <person name="Tsai I.J."/>
        </authorList>
    </citation>
    <scope>NUCLEOTIDE SEQUENCE</scope>
    <source>
        <strain evidence="2">CCC161011</strain>
    </source>
</reference>
<dbReference type="AlphaFoldDB" id="A0A8H6XLP7"/>
<feature type="compositionally biased region" description="Basic and acidic residues" evidence="1">
    <location>
        <begin position="302"/>
        <end position="311"/>
    </location>
</feature>
<feature type="compositionally biased region" description="Polar residues" evidence="1">
    <location>
        <begin position="15"/>
        <end position="30"/>
    </location>
</feature>
<feature type="region of interest" description="Disordered" evidence="1">
    <location>
        <begin position="302"/>
        <end position="349"/>
    </location>
</feature>
<proteinExistence type="predicted"/>
<evidence type="ECO:0000313" key="3">
    <source>
        <dbReference type="Proteomes" id="UP000620124"/>
    </source>
</evidence>
<keyword evidence="3" id="KW-1185">Reference proteome</keyword>
<sequence>MLPSSFWARHRTVGGSNELHSSRSQSTKTLGRSLANDSNDKGLNQLVHTIRKHLLKKDSTTAANFISVINSIAEKKRIQLKGSTEEKVREFFAIRFPNVTPQEFGGGKRLWGMVRDESAIQLAQEIIDVYHDAVTSNSFEMRVQLEMVLLVTILHELSHTLVKHFFPGHITPRGIGYDSANPKYGESGDFIEQAVFGFKLLVEWKTDDYWNMQKIRQLIAQSRDGGTRLLPPDEYRQILESLDQSTLYRVDFNSLHPAPHHIDHARGREEGASKPIDMAGDYDPDDPALDVTRVVVAMDDRPLDSRLRESDANNSTDNTIDEDEGGETNIIRDSVREDRALDSNDNEEL</sequence>
<protein>
    <submittedName>
        <fullName evidence="2">Uncharacterized protein</fullName>
    </submittedName>
</protein>
<accession>A0A8H6XLP7</accession>
<evidence type="ECO:0000256" key="1">
    <source>
        <dbReference type="SAM" id="MobiDB-lite"/>
    </source>
</evidence>
<name>A0A8H6XLP7_9AGAR</name>
<feature type="compositionally biased region" description="Basic and acidic residues" evidence="1">
    <location>
        <begin position="260"/>
        <end position="272"/>
    </location>
</feature>
<feature type="compositionally biased region" description="Basic and acidic residues" evidence="1">
    <location>
        <begin position="333"/>
        <end position="342"/>
    </location>
</feature>
<gene>
    <name evidence="2" type="ORF">MVEN_01722600</name>
</gene>
<feature type="region of interest" description="Disordered" evidence="1">
    <location>
        <begin position="15"/>
        <end position="37"/>
    </location>
</feature>
<organism evidence="2 3">
    <name type="scientific">Mycena venus</name>
    <dbReference type="NCBI Taxonomy" id="2733690"/>
    <lineage>
        <taxon>Eukaryota</taxon>
        <taxon>Fungi</taxon>
        <taxon>Dikarya</taxon>
        <taxon>Basidiomycota</taxon>
        <taxon>Agaricomycotina</taxon>
        <taxon>Agaricomycetes</taxon>
        <taxon>Agaricomycetidae</taxon>
        <taxon>Agaricales</taxon>
        <taxon>Marasmiineae</taxon>
        <taxon>Mycenaceae</taxon>
        <taxon>Mycena</taxon>
    </lineage>
</organism>
<dbReference type="Proteomes" id="UP000620124">
    <property type="component" value="Unassembled WGS sequence"/>
</dbReference>
<feature type="region of interest" description="Disordered" evidence="1">
    <location>
        <begin position="259"/>
        <end position="287"/>
    </location>
</feature>
<evidence type="ECO:0000313" key="2">
    <source>
        <dbReference type="EMBL" id="KAF7342929.1"/>
    </source>
</evidence>
<comment type="caution">
    <text evidence="2">The sequence shown here is derived from an EMBL/GenBank/DDBJ whole genome shotgun (WGS) entry which is preliminary data.</text>
</comment>